<evidence type="ECO:0000313" key="2">
    <source>
        <dbReference type="Proteomes" id="UP001497680"/>
    </source>
</evidence>
<reference evidence="1 2" key="1">
    <citation type="journal article" date="2022" name="New Phytol.">
        <title>Ecological generalism drives hyperdiversity of secondary metabolite gene clusters in xylarialean endophytes.</title>
        <authorList>
            <person name="Franco M.E.E."/>
            <person name="Wisecaver J.H."/>
            <person name="Arnold A.E."/>
            <person name="Ju Y.M."/>
            <person name="Slot J.C."/>
            <person name="Ahrendt S."/>
            <person name="Moore L.P."/>
            <person name="Eastman K.E."/>
            <person name="Scott K."/>
            <person name="Konkel Z."/>
            <person name="Mondo S.J."/>
            <person name="Kuo A."/>
            <person name="Hayes R.D."/>
            <person name="Haridas S."/>
            <person name="Andreopoulos B."/>
            <person name="Riley R."/>
            <person name="LaButti K."/>
            <person name="Pangilinan J."/>
            <person name="Lipzen A."/>
            <person name="Amirebrahimi M."/>
            <person name="Yan J."/>
            <person name="Adam C."/>
            <person name="Keymanesh K."/>
            <person name="Ng V."/>
            <person name="Louie K."/>
            <person name="Northen T."/>
            <person name="Drula E."/>
            <person name="Henrissat B."/>
            <person name="Hsieh H.M."/>
            <person name="Youens-Clark K."/>
            <person name="Lutzoni F."/>
            <person name="Miadlikowska J."/>
            <person name="Eastwood D.C."/>
            <person name="Hamelin R.C."/>
            <person name="Grigoriev I.V."/>
            <person name="U'Ren J.M."/>
        </authorList>
    </citation>
    <scope>NUCLEOTIDE SEQUENCE [LARGE SCALE GENOMIC DNA]</scope>
    <source>
        <strain evidence="1 2">ER1909</strain>
    </source>
</reference>
<accession>A0ACC0CSI3</accession>
<keyword evidence="2" id="KW-1185">Reference proteome</keyword>
<sequence>MYTDVIIKGFIEDQRLRSASMNDGPAFYRNLEKALDTHRRGQTLLGLKPRWPEPIVDFTTDDTLSLSKSGRVREGFLAEVANHPDFDLSSSGSRVQYGNYSYLNQVEQEIADFHGSEIVYITQSGFAANVAVLSGVPLPGDAVVYDELVHASTHEGLHLSLAAHKLPFRHNDPDALREVLISLKSTQPLFASGSQSVLICVESVYSMDGDVCLLEELLQVSKEVFPLGNAQFLVDEAHSLGTIGPSGKGLVSLLGLEKEIAIRVHVASKAIASVGGLILCNKAIRYMLLNNARSILFSSAPPFPMVAAIRAGYKLLMTGETQEAQEKVQSNVKHFFRSITATSIWEEATNAGILSIPLLDDWEEREFQTQIVPVRTQPGQEKLLFLHLLTNDINAYPMSYPVVPKGESRIRLIFHAHNTTEQIDKLAATICDWARDMLDVKSGKSAVATSRAAMQLHALQSAISP</sequence>
<name>A0ACC0CSI3_9PEZI</name>
<organism evidence="1 2">
    <name type="scientific">Hypoxylon rubiginosum</name>
    <dbReference type="NCBI Taxonomy" id="110542"/>
    <lineage>
        <taxon>Eukaryota</taxon>
        <taxon>Fungi</taxon>
        <taxon>Dikarya</taxon>
        <taxon>Ascomycota</taxon>
        <taxon>Pezizomycotina</taxon>
        <taxon>Sordariomycetes</taxon>
        <taxon>Xylariomycetidae</taxon>
        <taxon>Xylariales</taxon>
        <taxon>Hypoxylaceae</taxon>
        <taxon>Hypoxylon</taxon>
    </lineage>
</organism>
<gene>
    <name evidence="1" type="ORF">F4821DRAFT_271825</name>
</gene>
<protein>
    <submittedName>
        <fullName evidence="1">8-amino-7-oxononanoate synthase</fullName>
    </submittedName>
</protein>
<dbReference type="Proteomes" id="UP001497680">
    <property type="component" value="Unassembled WGS sequence"/>
</dbReference>
<comment type="caution">
    <text evidence="1">The sequence shown here is derived from an EMBL/GenBank/DDBJ whole genome shotgun (WGS) entry which is preliminary data.</text>
</comment>
<dbReference type="EMBL" id="MU394353">
    <property type="protein sequence ID" value="KAI6083377.1"/>
    <property type="molecule type" value="Genomic_DNA"/>
</dbReference>
<evidence type="ECO:0000313" key="1">
    <source>
        <dbReference type="EMBL" id="KAI6083377.1"/>
    </source>
</evidence>
<proteinExistence type="predicted"/>